<dbReference type="GO" id="GO:0070038">
    <property type="term" value="F:rRNA (pseudouridine-N3-)-methyltransferase activity"/>
    <property type="evidence" value="ECO:0007669"/>
    <property type="project" value="UniProtKB-UniRule"/>
</dbReference>
<comment type="subcellular location">
    <subcellularLocation>
        <location evidence="5">Cytoplasm</location>
    </subcellularLocation>
</comment>
<evidence type="ECO:0000256" key="1">
    <source>
        <dbReference type="ARBA" id="ARBA00022603"/>
    </source>
</evidence>
<comment type="caution">
    <text evidence="6">The sequence shown here is derived from an EMBL/GenBank/DDBJ whole genome shotgun (WGS) entry which is preliminary data.</text>
</comment>
<evidence type="ECO:0000256" key="2">
    <source>
        <dbReference type="ARBA" id="ARBA00022679"/>
    </source>
</evidence>
<evidence type="ECO:0000256" key="3">
    <source>
        <dbReference type="ARBA" id="ARBA00022691"/>
    </source>
</evidence>
<dbReference type="Gene3D" id="3.40.1280.10">
    <property type="match status" value="1"/>
</dbReference>
<dbReference type="HAMAP" id="MF_00658">
    <property type="entry name" value="23SrRNA_methyltr_H"/>
    <property type="match status" value="1"/>
</dbReference>
<dbReference type="EMBL" id="JACIIX010000016">
    <property type="protein sequence ID" value="MBB6212054.1"/>
    <property type="molecule type" value="Genomic_DNA"/>
</dbReference>
<accession>A0A7W9ZKT1</accession>
<feature type="binding site" evidence="5">
    <location>
        <position position="68"/>
    </location>
    <ligand>
        <name>S-adenosyl-L-methionine</name>
        <dbReference type="ChEBI" id="CHEBI:59789"/>
    </ligand>
</feature>
<name>A0A7W9ZKT1_NOVIT</name>
<keyword evidence="1 5" id="KW-0489">Methyltransferase</keyword>
<keyword evidence="5" id="KW-0963">Cytoplasm</keyword>
<dbReference type="PANTHER" id="PTHR33603:SF1">
    <property type="entry name" value="RIBOSOMAL RNA LARGE SUBUNIT METHYLTRANSFERASE H"/>
    <property type="match status" value="1"/>
</dbReference>
<gene>
    <name evidence="5" type="primary">rlmH</name>
    <name evidence="6" type="ORF">FHS48_003501</name>
</gene>
<organism evidence="6 7">
    <name type="scientific">Novispirillum itersonii</name>
    <name type="common">Aquaspirillum itersonii</name>
    <dbReference type="NCBI Taxonomy" id="189"/>
    <lineage>
        <taxon>Bacteria</taxon>
        <taxon>Pseudomonadati</taxon>
        <taxon>Pseudomonadota</taxon>
        <taxon>Alphaproteobacteria</taxon>
        <taxon>Rhodospirillales</taxon>
        <taxon>Novispirillaceae</taxon>
        <taxon>Novispirillum</taxon>
    </lineage>
</organism>
<keyword evidence="5" id="KW-0698">rRNA processing</keyword>
<dbReference type="EC" id="2.1.1.177" evidence="5"/>
<evidence type="ECO:0000256" key="4">
    <source>
        <dbReference type="ARBA" id="ARBA00038303"/>
    </source>
</evidence>
<dbReference type="NCBIfam" id="NF000989">
    <property type="entry name" value="PRK00103.2-3"/>
    <property type="match status" value="1"/>
</dbReference>
<comment type="catalytic activity">
    <reaction evidence="5">
        <text>pseudouridine(1915) in 23S rRNA + S-adenosyl-L-methionine = N(3)-methylpseudouridine(1915) in 23S rRNA + S-adenosyl-L-homocysteine + H(+)</text>
        <dbReference type="Rhea" id="RHEA:42752"/>
        <dbReference type="Rhea" id="RHEA-COMP:10221"/>
        <dbReference type="Rhea" id="RHEA-COMP:10222"/>
        <dbReference type="ChEBI" id="CHEBI:15378"/>
        <dbReference type="ChEBI" id="CHEBI:57856"/>
        <dbReference type="ChEBI" id="CHEBI:59789"/>
        <dbReference type="ChEBI" id="CHEBI:65314"/>
        <dbReference type="ChEBI" id="CHEBI:74486"/>
        <dbReference type="EC" id="2.1.1.177"/>
    </reaction>
</comment>
<keyword evidence="2 5" id="KW-0808">Transferase</keyword>
<dbReference type="InterPro" id="IPR029026">
    <property type="entry name" value="tRNA_m1G_MTases_N"/>
</dbReference>
<proteinExistence type="inferred from homology"/>
<sequence>MQALLAAVGRSKAGPERSLFEHYAGRLRGGITVREVEEKRPLPVAERMAREGELLLGCVPAGARVVALDERGKALDSRTFADRLGRWRDEAVPSVAFLIGGADGHSDAVRQRADLLLSFGVMTWPHMLVRGLLAEQLYRAQCILDGHPYHRD</sequence>
<evidence type="ECO:0000313" key="7">
    <source>
        <dbReference type="Proteomes" id="UP000544872"/>
    </source>
</evidence>
<dbReference type="RefSeq" id="WP_184265366.1">
    <property type="nucleotide sequence ID" value="NZ_JACIIX010000016.1"/>
</dbReference>
<evidence type="ECO:0000313" key="6">
    <source>
        <dbReference type="EMBL" id="MBB6212054.1"/>
    </source>
</evidence>
<dbReference type="Pfam" id="PF02590">
    <property type="entry name" value="SPOUT_MTase"/>
    <property type="match status" value="1"/>
</dbReference>
<dbReference type="Proteomes" id="UP000544872">
    <property type="component" value="Unassembled WGS sequence"/>
</dbReference>
<dbReference type="CDD" id="cd18081">
    <property type="entry name" value="RlmH-like"/>
    <property type="match status" value="1"/>
</dbReference>
<comment type="subunit">
    <text evidence="5">Homodimer.</text>
</comment>
<comment type="function">
    <text evidence="5">Specifically methylates the pseudouridine at position 1915 (m3Psi1915) in 23S rRNA.</text>
</comment>
<evidence type="ECO:0000256" key="5">
    <source>
        <dbReference type="HAMAP-Rule" id="MF_00658"/>
    </source>
</evidence>
<feature type="binding site" evidence="5">
    <location>
        <begin position="119"/>
        <end position="124"/>
    </location>
    <ligand>
        <name>S-adenosyl-L-methionine</name>
        <dbReference type="ChEBI" id="CHEBI:59789"/>
    </ligand>
</feature>
<reference evidence="6 7" key="1">
    <citation type="submission" date="2020-08" db="EMBL/GenBank/DDBJ databases">
        <title>Genomic Encyclopedia of Type Strains, Phase IV (KMG-IV): sequencing the most valuable type-strain genomes for metagenomic binning, comparative biology and taxonomic classification.</title>
        <authorList>
            <person name="Goeker M."/>
        </authorList>
    </citation>
    <scope>NUCLEOTIDE SEQUENCE [LARGE SCALE GENOMIC DNA]</scope>
    <source>
        <strain evidence="6 7">DSM 11590</strain>
    </source>
</reference>
<keyword evidence="7" id="KW-1185">Reference proteome</keyword>
<dbReference type="GO" id="GO:0005737">
    <property type="term" value="C:cytoplasm"/>
    <property type="evidence" value="ECO:0007669"/>
    <property type="project" value="UniProtKB-SubCell"/>
</dbReference>
<dbReference type="SUPFAM" id="SSF75217">
    <property type="entry name" value="alpha/beta knot"/>
    <property type="match status" value="1"/>
</dbReference>
<comment type="similarity">
    <text evidence="4 5">Belongs to the RNA methyltransferase RlmH family.</text>
</comment>
<dbReference type="InterPro" id="IPR029028">
    <property type="entry name" value="Alpha/beta_knot_MTases"/>
</dbReference>
<feature type="binding site" evidence="5">
    <location>
        <position position="100"/>
    </location>
    <ligand>
        <name>S-adenosyl-L-methionine</name>
        <dbReference type="ChEBI" id="CHEBI:59789"/>
    </ligand>
</feature>
<protein>
    <recommendedName>
        <fullName evidence="5">Ribosomal RNA large subunit methyltransferase H</fullName>
        <ecNumber evidence="5">2.1.1.177</ecNumber>
    </recommendedName>
    <alternativeName>
        <fullName evidence="5">23S rRNA (pseudouridine1915-N3)-methyltransferase</fullName>
    </alternativeName>
    <alternativeName>
        <fullName evidence="5">23S rRNA m3Psi1915 methyltransferase</fullName>
    </alternativeName>
    <alternativeName>
        <fullName evidence="5">rRNA (pseudouridine-N3-)-methyltransferase RlmH</fullName>
    </alternativeName>
</protein>
<dbReference type="InterPro" id="IPR003742">
    <property type="entry name" value="RlmH-like"/>
</dbReference>
<dbReference type="PIRSF" id="PIRSF004505">
    <property type="entry name" value="MT_bac"/>
    <property type="match status" value="1"/>
</dbReference>
<dbReference type="AlphaFoldDB" id="A0A7W9ZKT1"/>
<keyword evidence="3 5" id="KW-0949">S-adenosyl-L-methionine</keyword>
<dbReference type="PANTHER" id="PTHR33603">
    <property type="entry name" value="METHYLTRANSFERASE"/>
    <property type="match status" value="1"/>
</dbReference>